<dbReference type="RefSeq" id="WP_133617815.1">
    <property type="nucleotide sequence ID" value="NZ_SNYA01000009.1"/>
</dbReference>
<evidence type="ECO:0000313" key="7">
    <source>
        <dbReference type="Proteomes" id="UP000295601"/>
    </source>
</evidence>
<dbReference type="InterPro" id="IPR002941">
    <property type="entry name" value="DNA_methylase_N4/N6"/>
</dbReference>
<dbReference type="GO" id="GO:0008170">
    <property type="term" value="F:N-methyltransferase activity"/>
    <property type="evidence" value="ECO:0007669"/>
    <property type="project" value="InterPro"/>
</dbReference>
<dbReference type="InterPro" id="IPR001091">
    <property type="entry name" value="RM_Methyltransferase"/>
</dbReference>
<comment type="caution">
    <text evidence="6">The sequence shown here is derived from an EMBL/GenBank/DDBJ whole genome shotgun (WGS) entry which is preliminary data.</text>
</comment>
<evidence type="ECO:0000256" key="2">
    <source>
        <dbReference type="ARBA" id="ARBA00022679"/>
    </source>
</evidence>
<accession>A0A4V3CXB1</accession>
<reference evidence="6 7" key="1">
    <citation type="submission" date="2019-03" db="EMBL/GenBank/DDBJ databases">
        <title>Genomic analyses of the natural microbiome of Caenorhabditis elegans.</title>
        <authorList>
            <person name="Samuel B."/>
        </authorList>
    </citation>
    <scope>NUCLEOTIDE SEQUENCE [LARGE SCALE GENOMIC DNA]</scope>
    <source>
        <strain evidence="6 7">JUb18</strain>
    </source>
</reference>
<dbReference type="Proteomes" id="UP000295601">
    <property type="component" value="Unassembled WGS sequence"/>
</dbReference>
<proteinExistence type="inferred from homology"/>
<dbReference type="Pfam" id="PF01555">
    <property type="entry name" value="N6_N4_Mtase"/>
    <property type="match status" value="1"/>
</dbReference>
<feature type="region of interest" description="Disordered" evidence="4">
    <location>
        <begin position="195"/>
        <end position="216"/>
    </location>
</feature>
<dbReference type="AlphaFoldDB" id="A0A4V3CXB1"/>
<dbReference type="OrthoDB" id="9773060at2"/>
<evidence type="ECO:0000313" key="6">
    <source>
        <dbReference type="EMBL" id="TDP89568.1"/>
    </source>
</evidence>
<keyword evidence="7" id="KW-1185">Reference proteome</keyword>
<evidence type="ECO:0000256" key="1">
    <source>
        <dbReference type="ARBA" id="ARBA00022603"/>
    </source>
</evidence>
<comment type="similarity">
    <text evidence="3">Belongs to the N(4)/N(6)-methyltransferase family.</text>
</comment>
<dbReference type="Gene3D" id="3.40.50.150">
    <property type="entry name" value="Vaccinia Virus protein VP39"/>
    <property type="match status" value="1"/>
</dbReference>
<dbReference type="PRINTS" id="PR00508">
    <property type="entry name" value="S21N4MTFRASE"/>
</dbReference>
<name>A0A4V3CXB1_9MICO</name>
<dbReference type="SUPFAM" id="SSF53335">
    <property type="entry name" value="S-adenosyl-L-methionine-dependent methyltransferases"/>
    <property type="match status" value="1"/>
</dbReference>
<feature type="compositionally biased region" description="Basic and acidic residues" evidence="4">
    <location>
        <begin position="195"/>
        <end position="206"/>
    </location>
</feature>
<gene>
    <name evidence="6" type="ORF">EDF62_3321</name>
</gene>
<keyword evidence="1 6" id="KW-0489">Methyltransferase</keyword>
<feature type="region of interest" description="Disordered" evidence="4">
    <location>
        <begin position="255"/>
        <end position="285"/>
    </location>
</feature>
<dbReference type="InterPro" id="IPR029063">
    <property type="entry name" value="SAM-dependent_MTases_sf"/>
</dbReference>
<dbReference type="GO" id="GO:0003677">
    <property type="term" value="F:DNA binding"/>
    <property type="evidence" value="ECO:0007669"/>
    <property type="project" value="InterPro"/>
</dbReference>
<evidence type="ECO:0000256" key="3">
    <source>
        <dbReference type="RuleBase" id="RU362026"/>
    </source>
</evidence>
<feature type="domain" description="DNA methylase N-4/N-6" evidence="5">
    <location>
        <begin position="23"/>
        <end position="386"/>
    </location>
</feature>
<evidence type="ECO:0000259" key="5">
    <source>
        <dbReference type="Pfam" id="PF01555"/>
    </source>
</evidence>
<sequence>MNTSTILRGDALEYLRDLPDNSVDSICTDPPYGLSSTSSQQVTETLSRWLDGERDFVPQARGFMGRSWDAFVPPPAVWDECLRVLKPGGHIAVFAGARTQDLMGMSVRLAGFEMRDGLGWARSGGMPKTQDLGKQMAKAGIEGSEKFAGWSAGLKPAIEPILLGRKPFKGSLTLNAADHGTGALNIDATRIVHRSEADRAESEGKNRHAQYGTAPGRNDVFGDYSMIKSKDYDGAQGRWPSNLIIDDIQAELLDRQSGTSRSRKGEPRRSAEPGNGWGATKTGAEYDDEGGASRFFLVTDRLDNLETRLIFAPRANAAERPVVNGVQHSTVKPLSLMRYLAKLITPNGGVILEPFAGSGTTVEAALLEGFRVVAIEREPDYWPLIEQRVQRAAAGIEVAA</sequence>
<dbReference type="GO" id="GO:0032259">
    <property type="term" value="P:methylation"/>
    <property type="evidence" value="ECO:0007669"/>
    <property type="project" value="UniProtKB-KW"/>
</dbReference>
<protein>
    <recommendedName>
        <fullName evidence="3">Methyltransferase</fullName>
        <ecNumber evidence="3">2.1.1.-</ecNumber>
    </recommendedName>
</protein>
<evidence type="ECO:0000256" key="4">
    <source>
        <dbReference type="SAM" id="MobiDB-lite"/>
    </source>
</evidence>
<dbReference type="EMBL" id="SNYA01000009">
    <property type="protein sequence ID" value="TDP89568.1"/>
    <property type="molecule type" value="Genomic_DNA"/>
</dbReference>
<organism evidence="6 7">
    <name type="scientific">Leucobacter luti</name>
    <dbReference type="NCBI Taxonomy" id="340320"/>
    <lineage>
        <taxon>Bacteria</taxon>
        <taxon>Bacillati</taxon>
        <taxon>Actinomycetota</taxon>
        <taxon>Actinomycetes</taxon>
        <taxon>Micrococcales</taxon>
        <taxon>Microbacteriaceae</taxon>
        <taxon>Leucobacter</taxon>
    </lineage>
</organism>
<keyword evidence="2 6" id="KW-0808">Transferase</keyword>
<dbReference type="EC" id="2.1.1.-" evidence="3"/>